<dbReference type="Gene3D" id="3.40.47.10">
    <property type="match status" value="1"/>
</dbReference>
<protein>
    <submittedName>
        <fullName evidence="5">Ketoacyl-ACP synthase III</fullName>
    </submittedName>
</protein>
<evidence type="ECO:0000256" key="1">
    <source>
        <dbReference type="ARBA" id="ARBA00022679"/>
    </source>
</evidence>
<name>A0A7K3WNU4_9FLAO</name>
<organism evidence="5 6">
    <name type="scientific">Cryomorpha ignava</name>
    <dbReference type="NCBI Taxonomy" id="101383"/>
    <lineage>
        <taxon>Bacteria</taxon>
        <taxon>Pseudomonadati</taxon>
        <taxon>Bacteroidota</taxon>
        <taxon>Flavobacteriia</taxon>
        <taxon>Flavobacteriales</taxon>
        <taxon>Cryomorphaceae</taxon>
        <taxon>Cryomorpha</taxon>
    </lineage>
</organism>
<dbReference type="InterPro" id="IPR013751">
    <property type="entry name" value="ACP_syn_III_N"/>
</dbReference>
<dbReference type="PANTHER" id="PTHR34069">
    <property type="entry name" value="3-OXOACYL-[ACYL-CARRIER-PROTEIN] SYNTHASE 3"/>
    <property type="match status" value="1"/>
</dbReference>
<feature type="domain" description="Beta-ketoacyl-[acyl-carrier-protein] synthase III C-terminal" evidence="3">
    <location>
        <begin position="242"/>
        <end position="331"/>
    </location>
</feature>
<dbReference type="NCBIfam" id="NF006829">
    <property type="entry name" value="PRK09352.1"/>
    <property type="match status" value="1"/>
</dbReference>
<dbReference type="Pfam" id="PF08545">
    <property type="entry name" value="ACP_syn_III"/>
    <property type="match status" value="1"/>
</dbReference>
<evidence type="ECO:0000259" key="4">
    <source>
        <dbReference type="Pfam" id="PF08545"/>
    </source>
</evidence>
<reference evidence="5 6" key="1">
    <citation type="submission" date="2020-02" db="EMBL/GenBank/DDBJ databases">
        <title>Out from the shadows clarifying the taxonomy of the family Cryomorphaceae and related taxa by utilizing the GTDB taxonomic framework.</title>
        <authorList>
            <person name="Bowman J.P."/>
        </authorList>
    </citation>
    <scope>NUCLEOTIDE SEQUENCE [LARGE SCALE GENOMIC DNA]</scope>
    <source>
        <strain evidence="5 6">QSSC 1-22</strain>
    </source>
</reference>
<dbReference type="InterPro" id="IPR013747">
    <property type="entry name" value="ACP_syn_III_C"/>
</dbReference>
<evidence type="ECO:0000313" key="6">
    <source>
        <dbReference type="Proteomes" id="UP000486602"/>
    </source>
</evidence>
<dbReference type="EMBL" id="JAAGVY010000010">
    <property type="protein sequence ID" value="NEN23327.1"/>
    <property type="molecule type" value="Genomic_DNA"/>
</dbReference>
<dbReference type="Proteomes" id="UP000486602">
    <property type="component" value="Unassembled WGS sequence"/>
</dbReference>
<dbReference type="GO" id="GO:0004315">
    <property type="term" value="F:3-oxoacyl-[acyl-carrier-protein] synthase activity"/>
    <property type="evidence" value="ECO:0007669"/>
    <property type="project" value="InterPro"/>
</dbReference>
<gene>
    <name evidence="5" type="ORF">G3O08_07425</name>
</gene>
<evidence type="ECO:0000259" key="3">
    <source>
        <dbReference type="Pfam" id="PF08541"/>
    </source>
</evidence>
<dbReference type="RefSeq" id="WP_163284448.1">
    <property type="nucleotide sequence ID" value="NZ_JAAGVY010000010.1"/>
</dbReference>
<keyword evidence="6" id="KW-1185">Reference proteome</keyword>
<keyword evidence="1" id="KW-0808">Transferase</keyword>
<dbReference type="SUPFAM" id="SSF53901">
    <property type="entry name" value="Thiolase-like"/>
    <property type="match status" value="1"/>
</dbReference>
<proteinExistence type="predicted"/>
<dbReference type="Pfam" id="PF08541">
    <property type="entry name" value="ACP_syn_III_C"/>
    <property type="match status" value="1"/>
</dbReference>
<feature type="domain" description="Beta-ketoacyl-[acyl-carrier-protein] synthase III N-terminal" evidence="4">
    <location>
        <begin position="110"/>
        <end position="190"/>
    </location>
</feature>
<evidence type="ECO:0000313" key="5">
    <source>
        <dbReference type="EMBL" id="NEN23327.1"/>
    </source>
</evidence>
<evidence type="ECO:0000256" key="2">
    <source>
        <dbReference type="ARBA" id="ARBA00023315"/>
    </source>
</evidence>
<dbReference type="PANTHER" id="PTHR34069:SF2">
    <property type="entry name" value="BETA-KETOACYL-[ACYL-CARRIER-PROTEIN] SYNTHASE III"/>
    <property type="match status" value="1"/>
</dbReference>
<comment type="caution">
    <text evidence="5">The sequence shown here is derived from an EMBL/GenBank/DDBJ whole genome shotgun (WGS) entry which is preliminary data.</text>
</comment>
<sequence>MENRNAIIAGTGMYAPPKVVTNSYFNELLGEDVDTWLRNNVQIYERRWTGPDESTADLAEKAGLMALENAGVTAADLDLIIISTDTPEFVSPSTASVVQNRLGALNAGTFDINAACAGFVTALDMAAKYIKVDSQYKHILVIGAYNMSKFLNLKDKKTVTLFADGAGAAVLSAIETGNGGMLASVLESKGEYNEWMGIYAGGAKTPVSVKVLEEKTQLLQFVHKFPKELNPVTWSRMIKELCEKAGIDPDDIARFYITQININAIHETLDILGVKHDKAEYVMHYYGYTGSACIPMALHQSVENNAINRGDYLMFIGSGGGLAFAGALFKY</sequence>
<dbReference type="AlphaFoldDB" id="A0A7K3WNU4"/>
<dbReference type="InterPro" id="IPR016039">
    <property type="entry name" value="Thiolase-like"/>
</dbReference>
<dbReference type="CDD" id="cd00830">
    <property type="entry name" value="KAS_III"/>
    <property type="match status" value="1"/>
</dbReference>
<keyword evidence="2" id="KW-0012">Acyltransferase</keyword>
<dbReference type="GO" id="GO:0006633">
    <property type="term" value="P:fatty acid biosynthetic process"/>
    <property type="evidence" value="ECO:0007669"/>
    <property type="project" value="InterPro"/>
</dbReference>
<dbReference type="GO" id="GO:0044550">
    <property type="term" value="P:secondary metabolite biosynthetic process"/>
    <property type="evidence" value="ECO:0007669"/>
    <property type="project" value="TreeGrafter"/>
</dbReference>
<accession>A0A7K3WNU4</accession>